<dbReference type="Proteomes" id="UP001282284">
    <property type="component" value="Unassembled WGS sequence"/>
</dbReference>
<dbReference type="EMBL" id="JAUBDI010000001">
    <property type="protein sequence ID" value="MDW0111859.1"/>
    <property type="molecule type" value="Genomic_DNA"/>
</dbReference>
<feature type="transmembrane region" description="Helical" evidence="1">
    <location>
        <begin position="78"/>
        <end position="95"/>
    </location>
</feature>
<name>A0ABU4G4F7_9BACL</name>
<dbReference type="EC" id="3.4.23.-" evidence="2"/>
<evidence type="ECO:0000313" key="3">
    <source>
        <dbReference type="Proteomes" id="UP001282284"/>
    </source>
</evidence>
<keyword evidence="1" id="KW-0472">Membrane</keyword>
<keyword evidence="1" id="KW-1133">Transmembrane helix</keyword>
<gene>
    <name evidence="2" type="ORF">QT711_01585</name>
</gene>
<dbReference type="InterPro" id="IPR005081">
    <property type="entry name" value="SpoIIGA"/>
</dbReference>
<feature type="transmembrane region" description="Helical" evidence="1">
    <location>
        <begin position="101"/>
        <end position="122"/>
    </location>
</feature>
<dbReference type="RefSeq" id="WP_317941733.1">
    <property type="nucleotide sequence ID" value="NZ_JAUBDI010000001.1"/>
</dbReference>
<accession>A0ABU4G4F7</accession>
<evidence type="ECO:0000313" key="2">
    <source>
        <dbReference type="EMBL" id="MDW0111859.1"/>
    </source>
</evidence>
<comment type="caution">
    <text evidence="2">The sequence shown here is derived from an EMBL/GenBank/DDBJ whole genome shotgun (WGS) entry which is preliminary data.</text>
</comment>
<reference evidence="2 3" key="1">
    <citation type="submission" date="2023-06" db="EMBL/GenBank/DDBJ databases">
        <title>Sporosarcina sp. nov., isolated from Korean traditional fermented seafood 'Jeotgal'.</title>
        <authorList>
            <person name="Yang A.I."/>
            <person name="Shin N.-R."/>
        </authorList>
    </citation>
    <scope>NUCLEOTIDE SEQUENCE [LARGE SCALE GENOMIC DNA]</scope>
    <source>
        <strain evidence="2 3">KCTC13119</strain>
    </source>
</reference>
<keyword evidence="1" id="KW-0812">Transmembrane</keyword>
<feature type="transmembrane region" description="Helical" evidence="1">
    <location>
        <begin position="51"/>
        <end position="71"/>
    </location>
</feature>
<proteinExistence type="predicted"/>
<organism evidence="2 3">
    <name type="scientific">Sporosarcina saromensis</name>
    <dbReference type="NCBI Taxonomy" id="359365"/>
    <lineage>
        <taxon>Bacteria</taxon>
        <taxon>Bacillati</taxon>
        <taxon>Bacillota</taxon>
        <taxon>Bacilli</taxon>
        <taxon>Bacillales</taxon>
        <taxon>Caryophanaceae</taxon>
        <taxon>Sporosarcina</taxon>
    </lineage>
</organism>
<sequence>MYGEIIIAINMLFNFAILSFADRMGTAQASWKRLLLASLVGAVPVTLFPDSWIALFIAFAFMVFCAFGVSFTAWGNKAFIVLIGALFAGGLLTVFTERFIFVTGPSMIFVSAILAYAALAVFKTKWLDVRLARKLSTYAAESMLTIWDKDVPVSVFVDTGNRCTEPLTGEAVHFVSFQAVKTIIPSELLEPLQAWDPKGVPQLSVFPKHYQQMARLIRLQTVQGNSWAVGFKFDRWTITEGCELPAGYLVLTKQDRRYPEGAQAILHVSALEFITNERGTSYVA</sequence>
<dbReference type="GO" id="GO:0016787">
    <property type="term" value="F:hydrolase activity"/>
    <property type="evidence" value="ECO:0007669"/>
    <property type="project" value="UniProtKB-KW"/>
</dbReference>
<dbReference type="Pfam" id="PF03419">
    <property type="entry name" value="Peptidase_U4"/>
    <property type="match status" value="1"/>
</dbReference>
<keyword evidence="2" id="KW-0378">Hydrolase</keyword>
<evidence type="ECO:0000256" key="1">
    <source>
        <dbReference type="SAM" id="Phobius"/>
    </source>
</evidence>
<protein>
    <submittedName>
        <fullName evidence="2">Sigma-E processing peptidase SpoIIGA</fullName>
        <ecNumber evidence="2">3.4.23.-</ecNumber>
    </submittedName>
</protein>
<keyword evidence="3" id="KW-1185">Reference proteome</keyword>